<dbReference type="AlphaFoldDB" id="B3QSV1"/>
<feature type="region of interest" description="Disordered" evidence="1">
    <location>
        <begin position="1"/>
        <end position="40"/>
    </location>
</feature>
<dbReference type="EMBL" id="CP001100">
    <property type="protein sequence ID" value="ACF12594.1"/>
    <property type="molecule type" value="Genomic_DNA"/>
</dbReference>
<dbReference type="Proteomes" id="UP000001208">
    <property type="component" value="Chromosome"/>
</dbReference>
<organism evidence="2 3">
    <name type="scientific">Chloroherpeton thalassium (strain ATCC 35110 / GB-78)</name>
    <dbReference type="NCBI Taxonomy" id="517418"/>
    <lineage>
        <taxon>Bacteria</taxon>
        <taxon>Pseudomonadati</taxon>
        <taxon>Chlorobiota</taxon>
        <taxon>Chlorobiia</taxon>
        <taxon>Chlorobiales</taxon>
        <taxon>Chloroherpetonaceae</taxon>
        <taxon>Chloroherpeton</taxon>
    </lineage>
</organism>
<keyword evidence="3" id="KW-1185">Reference proteome</keyword>
<reference evidence="2 3" key="1">
    <citation type="submission" date="2008-06" db="EMBL/GenBank/DDBJ databases">
        <title>Complete sequence of Chloroherpeton thalassium ATCC 35110.</title>
        <authorList>
            <consortium name="US DOE Joint Genome Institute"/>
            <person name="Lucas S."/>
            <person name="Copeland A."/>
            <person name="Lapidus A."/>
            <person name="Glavina del Rio T."/>
            <person name="Dalin E."/>
            <person name="Tice H."/>
            <person name="Bruce D."/>
            <person name="Goodwin L."/>
            <person name="Pitluck S."/>
            <person name="Schmutz J."/>
            <person name="Larimer F."/>
            <person name="Land M."/>
            <person name="Hauser L."/>
            <person name="Kyrpides N."/>
            <person name="Mikhailova N."/>
            <person name="Liu Z."/>
            <person name="Li T."/>
            <person name="Zhao F."/>
            <person name="Overmann J."/>
            <person name="Bryant D.A."/>
            <person name="Richardson P."/>
        </authorList>
    </citation>
    <scope>NUCLEOTIDE SEQUENCE [LARGE SCALE GENOMIC DNA]</scope>
    <source>
        <strain evidence="3">ATCC 35110 / GB-78</strain>
    </source>
</reference>
<evidence type="ECO:0000313" key="3">
    <source>
        <dbReference type="Proteomes" id="UP000001208"/>
    </source>
</evidence>
<gene>
    <name evidence="2" type="ordered locus">Ctha_0123</name>
</gene>
<evidence type="ECO:0000313" key="2">
    <source>
        <dbReference type="EMBL" id="ACF12594.1"/>
    </source>
</evidence>
<evidence type="ECO:0000256" key="1">
    <source>
        <dbReference type="SAM" id="MobiDB-lite"/>
    </source>
</evidence>
<sequence length="72" mass="8055">MEKDKPLNDKFTVSAQAETKGGLSRSRISSPLNPTRKNLSAGAKTEVIIKIVVFAQTDRVKTTLQQKQQRDR</sequence>
<protein>
    <submittedName>
        <fullName evidence="2">Uncharacterized protein</fullName>
    </submittedName>
</protein>
<proteinExistence type="predicted"/>
<dbReference type="KEGG" id="cts:Ctha_0123"/>
<dbReference type="STRING" id="517418.Ctha_0123"/>
<name>B3QSV1_CHLT3</name>
<feature type="compositionally biased region" description="Polar residues" evidence="1">
    <location>
        <begin position="26"/>
        <end position="38"/>
    </location>
</feature>
<accession>B3QSV1</accession>
<dbReference type="HOGENOM" id="CLU_2715071_0_0_10"/>